<evidence type="ECO:0000313" key="1">
    <source>
        <dbReference type="EMBL" id="OAE25253.1"/>
    </source>
</evidence>
<dbReference type="Proteomes" id="UP000077202">
    <property type="component" value="Unassembled WGS sequence"/>
</dbReference>
<dbReference type="EMBL" id="LVLJ01002368">
    <property type="protein sequence ID" value="OAE25253.1"/>
    <property type="molecule type" value="Genomic_DNA"/>
</dbReference>
<accession>A0A176VXZ2</accession>
<organism evidence="1 2">
    <name type="scientific">Marchantia polymorpha subsp. ruderalis</name>
    <dbReference type="NCBI Taxonomy" id="1480154"/>
    <lineage>
        <taxon>Eukaryota</taxon>
        <taxon>Viridiplantae</taxon>
        <taxon>Streptophyta</taxon>
        <taxon>Embryophyta</taxon>
        <taxon>Marchantiophyta</taxon>
        <taxon>Marchantiopsida</taxon>
        <taxon>Marchantiidae</taxon>
        <taxon>Marchantiales</taxon>
        <taxon>Marchantiaceae</taxon>
        <taxon>Marchantia</taxon>
    </lineage>
</organism>
<sequence>MATEVSDSSVEKTVAPIVSTPEVTIGELTQPVEIEVPSGVLIKVPAEAPAQPLKERTEMVFAQVGRTLVDAADITLPSCPAEDVRPKEEKKTSEEESKEIEITFLDFLQDSVVPLLKYLDWKREKYDVSKELAFYVEMVKN</sequence>
<proteinExistence type="predicted"/>
<comment type="caution">
    <text evidence="1">The sequence shown here is derived from an EMBL/GenBank/DDBJ whole genome shotgun (WGS) entry which is preliminary data.</text>
</comment>
<dbReference type="AlphaFoldDB" id="A0A176VXZ2"/>
<gene>
    <name evidence="1" type="ORF">AXG93_4785s1000</name>
</gene>
<evidence type="ECO:0000313" key="2">
    <source>
        <dbReference type="Proteomes" id="UP000077202"/>
    </source>
</evidence>
<reference evidence="1" key="1">
    <citation type="submission" date="2016-03" db="EMBL/GenBank/DDBJ databases">
        <title>Mechanisms controlling the formation of the plant cell surface in tip-growing cells are functionally conserved among land plants.</title>
        <authorList>
            <person name="Honkanen S."/>
            <person name="Jones V.A."/>
            <person name="Morieri G."/>
            <person name="Champion C."/>
            <person name="Hetherington A.J."/>
            <person name="Kelly S."/>
            <person name="Saint-Marcoux D."/>
            <person name="Proust H."/>
            <person name="Prescott H."/>
            <person name="Dolan L."/>
        </authorList>
    </citation>
    <scope>NUCLEOTIDE SEQUENCE [LARGE SCALE GENOMIC DNA]</scope>
    <source>
        <tissue evidence="1">Whole gametophyte</tissue>
    </source>
</reference>
<name>A0A176VXZ2_MARPO</name>
<protein>
    <submittedName>
        <fullName evidence="1">Uncharacterized protein</fullName>
    </submittedName>
</protein>
<keyword evidence="2" id="KW-1185">Reference proteome</keyword>